<dbReference type="EC" id="3.6.4.12" evidence="11"/>
<gene>
    <name evidence="14" type="ORF">Vbra_457</name>
</gene>
<feature type="compositionally biased region" description="Acidic residues" evidence="12">
    <location>
        <begin position="131"/>
        <end position="145"/>
    </location>
</feature>
<evidence type="ECO:0000256" key="12">
    <source>
        <dbReference type="SAM" id="MobiDB-lite"/>
    </source>
</evidence>
<comment type="subunit">
    <text evidence="11">Component of the MCM2-7 complex.</text>
</comment>
<name>A0A0G4FTQ1_VITBC</name>
<dbReference type="InterPro" id="IPR027417">
    <property type="entry name" value="P-loop_NTPase"/>
</dbReference>
<dbReference type="GO" id="GO:0016787">
    <property type="term" value="F:hydrolase activity"/>
    <property type="evidence" value="ECO:0007669"/>
    <property type="project" value="UniProtKB-KW"/>
</dbReference>
<sequence length="904" mass="98355">MMDADVDAAADAGPAGVAADGMAGDVGFDDVFDEPQDGQQQQQEQGQGQQQQQRQRRSTNASNVSAAAAAGGAGAGRGRGRRRSSVGGLSAFEQARLQGTQLRQTGTQGRGVGGGGGGGSPDGGGGGGGDGGDDDMDMDMGDENDPNVYNKGGPMRVHVVRRFEDFWNTYGEGNADDDVQMVDGAEGDVEVSYYERKLREHLITTPGKSGFGVDLSHIEGTDMTLYKWFEHFPRAVIPEIDAKVRAACDDLAMEEEPAPRILHPFNLSVKSHIRSLDPSHIDSLVALKGIVIRTSELIPEMTCAVFRCQAKVGTGPLNSQRVCMYKENVPVEEGGKVVEPESCPACKKTKSMTLSHGECIFSDKQLIKLQESPEDMPAGETPQTIQVFAYSDLVDFALPGDRVEVTGVYRCKPLRVTRRVRTLKSVFKTFVDAYNIQKTASERMRIAENDDQAQPGGDEVDLGFTQQEIDKFKEIADMGEGVYKVLVKSFAPSIWENDDVKKGLLCQLFGGNACYKTRNKDGKVTWRVRGEMNILLCGDPSTAKSQLLGYSHKIAHRATQATGRGTSATGLTAYILKDPETKEVILESGALVLGDRGLCCIDEFDKMDDSARAILHEAMEQQTVSIAKAGMVCSLNARTAVLACANPVLSRYDPTKSIVANINLPPTLMSRFDLIYLMLDKSNATTDEKLARHIALLYCGDAAYNMGDGEGGEGEGEGEVELLDRKLLANYISYARTHVKPRLTNDAAEALQDEGGSSRRNITATPRQLESLIRISEALARMQLKEMVEPAHVREAVRLMRAATFKAAVDPHTGRIDMDALFTGTSNLARERTNKIEEATVEALRNAPNGMKAEDLLREVNQTLTAEELETLDQIEFDSHLAGLVRNSVIRETAHKVYLLVVTE</sequence>
<dbReference type="InterPro" id="IPR012340">
    <property type="entry name" value="NA-bd_OB-fold"/>
</dbReference>
<dbReference type="Gene3D" id="2.20.28.10">
    <property type="match status" value="1"/>
</dbReference>
<dbReference type="PANTHER" id="PTHR11630">
    <property type="entry name" value="DNA REPLICATION LICENSING FACTOR MCM FAMILY MEMBER"/>
    <property type="match status" value="1"/>
</dbReference>
<evidence type="ECO:0000256" key="1">
    <source>
        <dbReference type="ARBA" id="ARBA00004123"/>
    </source>
</evidence>
<dbReference type="GO" id="GO:0005524">
    <property type="term" value="F:ATP binding"/>
    <property type="evidence" value="ECO:0007669"/>
    <property type="project" value="UniProtKB-UniRule"/>
</dbReference>
<evidence type="ECO:0000256" key="2">
    <source>
        <dbReference type="ARBA" id="ARBA00008010"/>
    </source>
</evidence>
<keyword evidence="5 11" id="KW-0378">Hydrolase</keyword>
<feature type="compositionally biased region" description="Gly residues" evidence="12">
    <location>
        <begin position="108"/>
        <end position="130"/>
    </location>
</feature>
<dbReference type="VEuPathDB" id="CryptoDB:Vbra_457"/>
<keyword evidence="4 10" id="KW-0547">Nucleotide-binding</keyword>
<dbReference type="PhylomeDB" id="A0A0G4FTQ1"/>
<dbReference type="AlphaFoldDB" id="A0A0G4FTQ1"/>
<dbReference type="InterPro" id="IPR033762">
    <property type="entry name" value="MCM_OB"/>
</dbReference>
<comment type="subcellular location">
    <subcellularLocation>
        <location evidence="1">Nucleus</location>
    </subcellularLocation>
</comment>
<proteinExistence type="inferred from homology"/>
<dbReference type="InterPro" id="IPR001208">
    <property type="entry name" value="MCM_dom"/>
</dbReference>
<dbReference type="GO" id="GO:0000727">
    <property type="term" value="P:double-strand break repair via break-induced replication"/>
    <property type="evidence" value="ECO:0007669"/>
    <property type="project" value="TreeGrafter"/>
</dbReference>
<dbReference type="GO" id="GO:0005634">
    <property type="term" value="C:nucleus"/>
    <property type="evidence" value="ECO:0007669"/>
    <property type="project" value="UniProtKB-SubCell"/>
</dbReference>
<dbReference type="PANTHER" id="PTHR11630:SF66">
    <property type="entry name" value="DNA REPLICATION LICENSING FACTOR MCM4"/>
    <property type="match status" value="1"/>
</dbReference>
<dbReference type="Pfam" id="PF17855">
    <property type="entry name" value="MCM_lid"/>
    <property type="match status" value="1"/>
</dbReference>
<dbReference type="Gene3D" id="3.40.50.300">
    <property type="entry name" value="P-loop containing nucleotide triphosphate hydrolases"/>
    <property type="match status" value="1"/>
</dbReference>
<dbReference type="OMA" id="AFFKCNV"/>
<evidence type="ECO:0000256" key="9">
    <source>
        <dbReference type="ARBA" id="ARBA00023242"/>
    </source>
</evidence>
<dbReference type="Pfam" id="PF00493">
    <property type="entry name" value="MCM"/>
    <property type="match status" value="1"/>
</dbReference>
<dbReference type="PROSITE" id="PS50051">
    <property type="entry name" value="MCM_2"/>
    <property type="match status" value="1"/>
</dbReference>
<dbReference type="OrthoDB" id="10251574at2759"/>
<feature type="region of interest" description="Disordered" evidence="12">
    <location>
        <begin position="100"/>
        <end position="152"/>
    </location>
</feature>
<comment type="catalytic activity">
    <reaction evidence="11">
        <text>ATP + H2O = ADP + phosphate + H(+)</text>
        <dbReference type="Rhea" id="RHEA:13065"/>
        <dbReference type="ChEBI" id="CHEBI:15377"/>
        <dbReference type="ChEBI" id="CHEBI:15378"/>
        <dbReference type="ChEBI" id="CHEBI:30616"/>
        <dbReference type="ChEBI" id="CHEBI:43474"/>
        <dbReference type="ChEBI" id="CHEBI:456216"/>
        <dbReference type="EC" id="3.6.4.12"/>
    </reaction>
</comment>
<dbReference type="GO" id="GO:0017116">
    <property type="term" value="F:single-stranded DNA helicase activity"/>
    <property type="evidence" value="ECO:0007669"/>
    <property type="project" value="TreeGrafter"/>
</dbReference>
<dbReference type="Pfam" id="PF17207">
    <property type="entry name" value="MCM_OB"/>
    <property type="match status" value="1"/>
</dbReference>
<evidence type="ECO:0000259" key="13">
    <source>
        <dbReference type="PROSITE" id="PS50051"/>
    </source>
</evidence>
<feature type="region of interest" description="Disordered" evidence="12">
    <location>
        <begin position="1"/>
        <end position="87"/>
    </location>
</feature>
<dbReference type="SUPFAM" id="SSF52540">
    <property type="entry name" value="P-loop containing nucleoside triphosphate hydrolases"/>
    <property type="match status" value="1"/>
</dbReference>
<reference evidence="14 15" key="1">
    <citation type="submission" date="2014-11" db="EMBL/GenBank/DDBJ databases">
        <authorList>
            <person name="Zhu J."/>
            <person name="Qi W."/>
            <person name="Song R."/>
        </authorList>
    </citation>
    <scope>NUCLEOTIDE SEQUENCE [LARGE SCALE GENOMIC DNA]</scope>
</reference>
<dbReference type="Proteomes" id="UP000041254">
    <property type="component" value="Unassembled WGS sequence"/>
</dbReference>
<dbReference type="GO" id="GO:0006271">
    <property type="term" value="P:DNA strand elongation involved in DNA replication"/>
    <property type="evidence" value="ECO:0007669"/>
    <property type="project" value="TreeGrafter"/>
</dbReference>
<dbReference type="EMBL" id="CDMY01000496">
    <property type="protein sequence ID" value="CEM17794.1"/>
    <property type="molecule type" value="Genomic_DNA"/>
</dbReference>
<evidence type="ECO:0000313" key="14">
    <source>
        <dbReference type="EMBL" id="CEM17794.1"/>
    </source>
</evidence>
<evidence type="ECO:0000256" key="11">
    <source>
        <dbReference type="RuleBase" id="RU368062"/>
    </source>
</evidence>
<dbReference type="SMART" id="SM00350">
    <property type="entry name" value="MCM"/>
    <property type="match status" value="1"/>
</dbReference>
<dbReference type="InterPro" id="IPR041562">
    <property type="entry name" value="MCM_lid"/>
</dbReference>
<evidence type="ECO:0000256" key="5">
    <source>
        <dbReference type="ARBA" id="ARBA00022801"/>
    </source>
</evidence>
<protein>
    <recommendedName>
        <fullName evidence="11">DNA replication licensing factor MCM4</fullName>
        <ecNumber evidence="11">3.6.4.12</ecNumber>
    </recommendedName>
</protein>
<dbReference type="Gene3D" id="2.40.50.140">
    <property type="entry name" value="Nucleic acid-binding proteins"/>
    <property type="match status" value="1"/>
</dbReference>
<dbReference type="GO" id="GO:0003697">
    <property type="term" value="F:single-stranded DNA binding"/>
    <property type="evidence" value="ECO:0007669"/>
    <property type="project" value="TreeGrafter"/>
</dbReference>
<dbReference type="PRINTS" id="PR01660">
    <property type="entry name" value="MCMPROTEIN4"/>
</dbReference>
<evidence type="ECO:0000256" key="4">
    <source>
        <dbReference type="ARBA" id="ARBA00022741"/>
    </source>
</evidence>
<dbReference type="FunCoup" id="A0A0G4FTQ1">
    <property type="interactions" value="486"/>
</dbReference>
<dbReference type="InterPro" id="IPR008047">
    <property type="entry name" value="MCM_4"/>
</dbReference>
<evidence type="ECO:0000256" key="7">
    <source>
        <dbReference type="ARBA" id="ARBA00022840"/>
    </source>
</evidence>
<keyword evidence="8 10" id="KW-0238">DNA-binding</keyword>
<keyword evidence="3 11" id="KW-0235">DNA replication</keyword>
<dbReference type="InterPro" id="IPR036388">
    <property type="entry name" value="WH-like_DNA-bd_sf"/>
</dbReference>
<evidence type="ECO:0000256" key="10">
    <source>
        <dbReference type="RuleBase" id="RU004070"/>
    </source>
</evidence>
<dbReference type="InterPro" id="IPR031327">
    <property type="entry name" value="MCM"/>
</dbReference>
<feature type="compositionally biased region" description="Acidic residues" evidence="12">
    <location>
        <begin position="27"/>
        <end position="36"/>
    </location>
</feature>
<evidence type="ECO:0000256" key="8">
    <source>
        <dbReference type="ARBA" id="ARBA00023125"/>
    </source>
</evidence>
<dbReference type="GO" id="GO:0042555">
    <property type="term" value="C:MCM complex"/>
    <property type="evidence" value="ECO:0007669"/>
    <property type="project" value="UniProtKB-UniRule"/>
</dbReference>
<dbReference type="STRING" id="1169540.A0A0G4FTQ1"/>
<dbReference type="FunFam" id="3.40.50.300:FF:002469">
    <property type="entry name" value="Cell division control protein 21"/>
    <property type="match status" value="1"/>
</dbReference>
<comment type="similarity">
    <text evidence="2 10">Belongs to the MCM family.</text>
</comment>
<dbReference type="PRINTS" id="PR01657">
    <property type="entry name" value="MCMFAMILY"/>
</dbReference>
<evidence type="ECO:0000256" key="6">
    <source>
        <dbReference type="ARBA" id="ARBA00022806"/>
    </source>
</evidence>
<dbReference type="GO" id="GO:1902975">
    <property type="term" value="P:mitotic DNA replication initiation"/>
    <property type="evidence" value="ECO:0007669"/>
    <property type="project" value="TreeGrafter"/>
</dbReference>
<feature type="compositionally biased region" description="Low complexity" evidence="12">
    <location>
        <begin position="9"/>
        <end position="26"/>
    </location>
</feature>
<dbReference type="Gene3D" id="1.10.10.10">
    <property type="entry name" value="Winged helix-like DNA-binding domain superfamily/Winged helix DNA-binding domain"/>
    <property type="match status" value="1"/>
</dbReference>
<keyword evidence="7 10" id="KW-0067">ATP-binding</keyword>
<keyword evidence="6 11" id="KW-0347">Helicase</keyword>
<feature type="compositionally biased region" description="Low complexity" evidence="12">
    <location>
        <begin position="37"/>
        <end position="70"/>
    </location>
</feature>
<comment type="function">
    <text evidence="11">Acts as component of the MCM2-7 complex (MCM complex) which is the replicative helicase essential for 'once per cell cycle' DNA replication initiation and elongation in eukaryotic cells. The active ATPase sites in the MCM2-7 ring are formed through the interaction surfaces of two neighboring subunits such that a critical structure of a conserved arginine finger motif is provided in trans relative to the ATP-binding site of the Walker A box of the adjacent subunit. The six ATPase active sites, however, are likely to contribute differentially to the complex helicase activity.</text>
</comment>
<organism evidence="14 15">
    <name type="scientific">Vitrella brassicaformis (strain CCMP3155)</name>
    <dbReference type="NCBI Taxonomy" id="1169540"/>
    <lineage>
        <taxon>Eukaryota</taxon>
        <taxon>Sar</taxon>
        <taxon>Alveolata</taxon>
        <taxon>Colpodellida</taxon>
        <taxon>Vitrellaceae</taxon>
        <taxon>Vitrella</taxon>
    </lineage>
</organism>
<keyword evidence="15" id="KW-1185">Reference proteome</keyword>
<keyword evidence="9 11" id="KW-0539">Nucleus</keyword>
<evidence type="ECO:0000256" key="3">
    <source>
        <dbReference type="ARBA" id="ARBA00022705"/>
    </source>
</evidence>
<evidence type="ECO:0000313" key="15">
    <source>
        <dbReference type="Proteomes" id="UP000041254"/>
    </source>
</evidence>
<dbReference type="SUPFAM" id="SSF50249">
    <property type="entry name" value="Nucleic acid-binding proteins"/>
    <property type="match status" value="1"/>
</dbReference>
<dbReference type="InParanoid" id="A0A0G4FTQ1"/>
<accession>A0A0G4FTQ1</accession>
<feature type="domain" description="MCM C-terminal AAA(+) ATPase" evidence="13">
    <location>
        <begin position="482"/>
        <end position="694"/>
    </location>
</feature>
<dbReference type="FunFam" id="2.20.28.10:FF:000003">
    <property type="entry name" value="DNA helicase"/>
    <property type="match status" value="1"/>
</dbReference>